<keyword evidence="1" id="KW-0812">Transmembrane</keyword>
<evidence type="ECO:0000313" key="3">
    <source>
        <dbReference type="Proteomes" id="UP000503018"/>
    </source>
</evidence>
<proteinExistence type="predicted"/>
<evidence type="ECO:0000313" key="2">
    <source>
        <dbReference type="EMBL" id="QJQ32102.1"/>
    </source>
</evidence>
<protein>
    <submittedName>
        <fullName evidence="2">DUF2721 domain-containing protein</fullName>
    </submittedName>
</protein>
<sequence>MIAETIQLSLVPAFLLVATGSFLNVVTGRLARVVDRARDLQQRYGDTEGLEHERVVRELRRLDRRMGVINWSIALCVGCAIVVCIMVAMLFAVGNGRDDLATAVAAAFILAMLLLTAGLIAFLVEVRLAIQTIHVPLEMLEREGAEKIRRGLLPRIY</sequence>
<dbReference type="Proteomes" id="UP000503018">
    <property type="component" value="Chromosome"/>
</dbReference>
<evidence type="ECO:0000256" key="1">
    <source>
        <dbReference type="SAM" id="Phobius"/>
    </source>
</evidence>
<name>A0A6M4AUX4_9SPHN</name>
<organism evidence="2 3">
    <name type="scientific">Sphingomonas lacunae</name>
    <dbReference type="NCBI Taxonomy" id="2698828"/>
    <lineage>
        <taxon>Bacteria</taxon>
        <taxon>Pseudomonadati</taxon>
        <taxon>Pseudomonadota</taxon>
        <taxon>Alphaproteobacteria</taxon>
        <taxon>Sphingomonadales</taxon>
        <taxon>Sphingomonadaceae</taxon>
        <taxon>Sphingomonas</taxon>
    </lineage>
</organism>
<dbReference type="AlphaFoldDB" id="A0A6M4AUX4"/>
<dbReference type="EMBL" id="CP053015">
    <property type="protein sequence ID" value="QJQ32102.1"/>
    <property type="molecule type" value="Genomic_DNA"/>
</dbReference>
<dbReference type="KEGG" id="slan:GV829_06245"/>
<reference evidence="2 3" key="1">
    <citation type="submission" date="2020-01" db="EMBL/GenBank/DDBJ databases">
        <title>Sphingomonas sp. strain CSW-10.</title>
        <authorList>
            <person name="Chen W.-M."/>
        </authorList>
    </citation>
    <scope>NUCLEOTIDE SEQUENCE [LARGE SCALE GENOMIC DNA]</scope>
    <source>
        <strain evidence="2 3">CSW-10</strain>
    </source>
</reference>
<gene>
    <name evidence="2" type="ORF">GV829_06245</name>
</gene>
<accession>A0A6M4AUX4</accession>
<dbReference type="RefSeq" id="WP_169944959.1">
    <property type="nucleotide sequence ID" value="NZ_CP053015.1"/>
</dbReference>
<keyword evidence="3" id="KW-1185">Reference proteome</keyword>
<feature type="transmembrane region" description="Helical" evidence="1">
    <location>
        <begin position="68"/>
        <end position="94"/>
    </location>
</feature>
<feature type="transmembrane region" description="Helical" evidence="1">
    <location>
        <begin position="6"/>
        <end position="26"/>
    </location>
</feature>
<keyword evidence="1" id="KW-0472">Membrane</keyword>
<keyword evidence="1" id="KW-1133">Transmembrane helix</keyword>
<dbReference type="Pfam" id="PF11026">
    <property type="entry name" value="DUF2721"/>
    <property type="match status" value="1"/>
</dbReference>
<feature type="transmembrane region" description="Helical" evidence="1">
    <location>
        <begin position="100"/>
        <end position="124"/>
    </location>
</feature>
<dbReference type="InterPro" id="IPR021279">
    <property type="entry name" value="DUF2721"/>
</dbReference>